<dbReference type="Proteomes" id="UP000009080">
    <property type="component" value="Chromosome"/>
</dbReference>
<accession>C5BKM8</accession>
<gene>
    <name evidence="1" type="ordered locus">TERTU_0013</name>
</gene>
<keyword evidence="2" id="KW-1185">Reference proteome</keyword>
<dbReference type="EMBL" id="CP001614">
    <property type="protein sequence ID" value="ACR11647.1"/>
    <property type="molecule type" value="Genomic_DNA"/>
</dbReference>
<reference evidence="1 2" key="1">
    <citation type="journal article" date="2009" name="PLoS ONE">
        <title>The complete genome of Teredinibacter turnerae T7901: an intracellular endosymbiont of marine wood-boring bivalves (shipworms).</title>
        <authorList>
            <person name="Yang J.C."/>
            <person name="Madupu R."/>
            <person name="Durkin A.S."/>
            <person name="Ekborg N.A."/>
            <person name="Pedamallu C.S."/>
            <person name="Hostetler J.B."/>
            <person name="Radune D."/>
            <person name="Toms B.S."/>
            <person name="Henrissat B."/>
            <person name="Coutinho P.M."/>
            <person name="Schwarz S."/>
            <person name="Field L."/>
            <person name="Trindade-Silva A.E."/>
            <person name="Soares C.A.G."/>
            <person name="Elshahawi S."/>
            <person name="Hanora A."/>
            <person name="Schmidt E.W."/>
            <person name="Haygood M.G."/>
            <person name="Posfai J."/>
            <person name="Benner J."/>
            <person name="Madinger C."/>
            <person name="Nove J."/>
            <person name="Anton B."/>
            <person name="Chaudhary K."/>
            <person name="Foster J."/>
            <person name="Holman A."/>
            <person name="Kumar S."/>
            <person name="Lessard P.A."/>
            <person name="Luyten Y.A."/>
            <person name="Slatko B."/>
            <person name="Wood N."/>
            <person name="Wu B."/>
            <person name="Teplitski M."/>
            <person name="Mougous J.D."/>
            <person name="Ward N."/>
            <person name="Eisen J.A."/>
            <person name="Badger J.H."/>
            <person name="Distel D.L."/>
        </authorList>
    </citation>
    <scope>NUCLEOTIDE SEQUENCE [LARGE SCALE GENOMIC DNA]</scope>
    <source>
        <strain evidence="2">ATCC 39867 / T7901</strain>
    </source>
</reference>
<evidence type="ECO:0000313" key="2">
    <source>
        <dbReference type="Proteomes" id="UP000009080"/>
    </source>
</evidence>
<evidence type="ECO:0000313" key="1">
    <source>
        <dbReference type="EMBL" id="ACR11647.1"/>
    </source>
</evidence>
<sequence length="51" mass="5618">MWVKSNESAFLKVFVFLLNVCGGAFTETYGVYEAASNGVRRILALVNLCSQ</sequence>
<name>C5BKM8_TERTT</name>
<proteinExistence type="predicted"/>
<dbReference type="KEGG" id="ttu:TERTU_0013"/>
<dbReference type="STRING" id="377629.TERTU_0013"/>
<dbReference type="HOGENOM" id="CLU_3104841_0_0_6"/>
<dbReference type="AlphaFoldDB" id="C5BKM8"/>
<organism evidence="1 2">
    <name type="scientific">Teredinibacter turnerae (strain ATCC 39867 / T7901)</name>
    <dbReference type="NCBI Taxonomy" id="377629"/>
    <lineage>
        <taxon>Bacteria</taxon>
        <taxon>Pseudomonadati</taxon>
        <taxon>Pseudomonadota</taxon>
        <taxon>Gammaproteobacteria</taxon>
        <taxon>Cellvibrionales</taxon>
        <taxon>Cellvibrionaceae</taxon>
        <taxon>Teredinibacter</taxon>
    </lineage>
</organism>
<protein>
    <submittedName>
        <fullName evidence="1">Uncharacterized protein</fullName>
    </submittedName>
</protein>